<comment type="function">
    <text evidence="9">Bifunctional enzyme that catalyzes the epimerization of the S- and R-forms of NAD(P)HX and the dehydration of the S-form of NAD(P)HX at the expense of ADP, which is converted to AMP. This allows the repair of both epimers of NAD(P)HX, a damaged form of NAD(P)H that is a result of enzymatic or heat-dependent hydration.</text>
</comment>
<dbReference type="InterPro" id="IPR029056">
    <property type="entry name" value="Ribokinase-like"/>
</dbReference>
<feature type="binding site" evidence="12">
    <location>
        <position position="458"/>
    </location>
    <ligand>
        <name>(6S)-NADPHX</name>
        <dbReference type="ChEBI" id="CHEBI:64076"/>
    </ligand>
</feature>
<dbReference type="eggNOG" id="COG0062">
    <property type="taxonomic scope" value="Bacteria"/>
</dbReference>
<keyword evidence="5 12" id="KW-0067">ATP-binding</keyword>
<dbReference type="PANTHER" id="PTHR12592:SF0">
    <property type="entry name" value="ATP-DEPENDENT (S)-NAD(P)H-HYDRATE DEHYDRATASE"/>
    <property type="match status" value="1"/>
</dbReference>
<comment type="function">
    <text evidence="12">Catalyzes the dehydration of the S-form of NAD(P)HX at the expense of ADP, which is converted to AMP. Together with NAD(P)HX epimerase, which catalyzes the epimerization of the S- and R-forms, the enzyme allows the repair of both epimers of NAD(P)HX, a damaged form of NAD(P)H that is a result of enzymatic or heat-dependent hydration.</text>
</comment>
<dbReference type="CDD" id="cd01171">
    <property type="entry name" value="YXKO-related"/>
    <property type="match status" value="1"/>
</dbReference>
<feature type="binding site" evidence="12">
    <location>
        <begin position="501"/>
        <end position="505"/>
    </location>
    <ligand>
        <name>AMP</name>
        <dbReference type="ChEBI" id="CHEBI:456215"/>
    </ligand>
</feature>
<feature type="domain" description="YjeF C-terminal" evidence="13">
    <location>
        <begin position="315"/>
        <end position="608"/>
    </location>
</feature>
<dbReference type="SUPFAM" id="SSF53613">
    <property type="entry name" value="Ribokinase-like"/>
    <property type="match status" value="1"/>
</dbReference>
<sequence length="616" mass="63780">MRHLRCSDSLDLTGMKSVFTVDQIRRAENKLLAVQDHPDELMMSAATAVAAVARAMLTHPAGEDAGEIAGGMAGEVAGDFAEEDILLLVGSGGNGGDALYAGAFLASEGHHVDALLLGGDRVHERALEFFTAAGGTVVTGKPPHYDYCLVIDGILGIGGRGGIQVDTAQFMEHFYSAGIPVLAVDIPSGVDADTGALPEPTLVQLEGYETGAPIARQKIPTHINADVTITFGGLRRAHAVSAACGYVLMSDIRVNGTGQGGQGTSQGAGLSLAEALQEVQFEDASPTLYTSRAWRAELENPDAAPVPPVPGVFPIGSQFILLDMEPTPESDKYTGGVVGIVAGSAQYLGAAVLACSGAVRATSSMVRFVGDEAVRGQVLAALPEVVATPTIGESGRVQSWVYGPGRGTGEEQVRELATLFGHPEPVLVDADGITLIARSPELLETLRHRAGPTVLTPHKGEFERLADALREAGAQIPSAHTDPIGAALAAARELDCCVLLKGRATVVATSDYAYVVNAGHSWSATPGSGDVLSGLVGAHLARSYAELSRVPEFIPDMRIPGTAVYSMVAPAVSIHAVAAILSARTEFGHAPTSASRIAEHIPAATARANANRPLNS</sequence>
<comment type="catalytic activity">
    <reaction evidence="11 12">
        <text>(6S)-NADPHX + ADP = AMP + phosphate + NADPH + H(+)</text>
        <dbReference type="Rhea" id="RHEA:32235"/>
        <dbReference type="ChEBI" id="CHEBI:15378"/>
        <dbReference type="ChEBI" id="CHEBI:43474"/>
        <dbReference type="ChEBI" id="CHEBI:57783"/>
        <dbReference type="ChEBI" id="CHEBI:64076"/>
        <dbReference type="ChEBI" id="CHEBI:456215"/>
        <dbReference type="ChEBI" id="CHEBI:456216"/>
        <dbReference type="EC" id="4.2.1.136"/>
    </reaction>
</comment>
<keyword evidence="6 12" id="KW-0521">NADP</keyword>
<gene>
    <name evidence="12" type="primary">nnrD</name>
</gene>
<evidence type="ECO:0000256" key="2">
    <source>
        <dbReference type="ARBA" id="ARBA00006001"/>
    </source>
</evidence>
<reference evidence="15 16" key="1">
    <citation type="journal article" date="2003" name="Genome Res.">
        <title>Comparative complete genome sequence analysis of the amino acid replacements responsible for the thermostability of Corynebacterium efficiens.</title>
        <authorList>
            <person name="Nishio Y."/>
            <person name="Nakamura Y."/>
            <person name="Kawarabayasi Y."/>
            <person name="Usuda Y."/>
            <person name="Kimura E."/>
            <person name="Sugimoto S."/>
            <person name="Matsui K."/>
            <person name="Yamagishi A."/>
            <person name="Kikuchi H."/>
            <person name="Ikeo K."/>
            <person name="Gojobori T."/>
        </authorList>
    </citation>
    <scope>NUCLEOTIDE SEQUENCE [LARGE SCALE GENOMIC DNA]</scope>
    <source>
        <strain evidence="16">DSM 44549 / YS-314 / AJ 12310 / JCM 11189 / NBRC 100395</strain>
    </source>
</reference>
<dbReference type="Gene3D" id="3.40.1190.20">
    <property type="match status" value="1"/>
</dbReference>
<proteinExistence type="inferred from homology"/>
<evidence type="ECO:0000313" key="15">
    <source>
        <dbReference type="EMBL" id="BAC17410.1"/>
    </source>
</evidence>
<keyword evidence="4 12" id="KW-0547">Nucleotide-binding</keyword>
<evidence type="ECO:0000256" key="9">
    <source>
        <dbReference type="ARBA" id="ARBA00025153"/>
    </source>
</evidence>
<dbReference type="EMBL" id="BA000035">
    <property type="protein sequence ID" value="BAC17410.1"/>
    <property type="molecule type" value="Genomic_DNA"/>
</dbReference>
<accession>Q8FS06</accession>
<comment type="similarity">
    <text evidence="2">In the N-terminal section; belongs to the NnrE/AIBP family.</text>
</comment>
<dbReference type="GO" id="GO:0052855">
    <property type="term" value="F:ADP-dependent NAD(P)H-hydrate dehydratase activity"/>
    <property type="evidence" value="ECO:0007669"/>
    <property type="project" value="UniProtKB-UniRule"/>
</dbReference>
<evidence type="ECO:0000256" key="5">
    <source>
        <dbReference type="ARBA" id="ARBA00022840"/>
    </source>
</evidence>
<dbReference type="InterPro" id="IPR000631">
    <property type="entry name" value="CARKD"/>
</dbReference>
<evidence type="ECO:0000259" key="14">
    <source>
        <dbReference type="PROSITE" id="PS51385"/>
    </source>
</evidence>
<dbReference type="GO" id="GO:0110051">
    <property type="term" value="P:metabolite repair"/>
    <property type="evidence" value="ECO:0007669"/>
    <property type="project" value="TreeGrafter"/>
</dbReference>
<dbReference type="Gene3D" id="3.40.50.10260">
    <property type="entry name" value="YjeF N-terminal domain"/>
    <property type="match status" value="1"/>
</dbReference>
<dbReference type="GO" id="GO:0046496">
    <property type="term" value="P:nicotinamide nucleotide metabolic process"/>
    <property type="evidence" value="ECO:0007669"/>
    <property type="project" value="UniProtKB-UniRule"/>
</dbReference>
<evidence type="ECO:0000256" key="11">
    <source>
        <dbReference type="ARBA" id="ARBA00049209"/>
    </source>
</evidence>
<comment type="subunit">
    <text evidence="12">Homotetramer.</text>
</comment>
<evidence type="ECO:0000256" key="10">
    <source>
        <dbReference type="ARBA" id="ARBA00048238"/>
    </source>
</evidence>
<evidence type="ECO:0000256" key="12">
    <source>
        <dbReference type="HAMAP-Rule" id="MF_01965"/>
    </source>
</evidence>
<dbReference type="KEGG" id="cef:CE0600"/>
<dbReference type="HOGENOM" id="CLU_024853_4_0_11"/>
<organism evidence="15 16">
    <name type="scientific">Corynebacterium efficiens (strain DSM 44549 / YS-314 / AJ 12310 / JCM 11189 / NBRC 100395)</name>
    <dbReference type="NCBI Taxonomy" id="196164"/>
    <lineage>
        <taxon>Bacteria</taxon>
        <taxon>Bacillati</taxon>
        <taxon>Actinomycetota</taxon>
        <taxon>Actinomycetes</taxon>
        <taxon>Mycobacteriales</taxon>
        <taxon>Corynebacteriaceae</taxon>
        <taxon>Corynebacterium</taxon>
    </lineage>
</organism>
<evidence type="ECO:0000256" key="6">
    <source>
        <dbReference type="ARBA" id="ARBA00022857"/>
    </source>
</evidence>
<evidence type="ECO:0000256" key="4">
    <source>
        <dbReference type="ARBA" id="ARBA00022741"/>
    </source>
</evidence>
<dbReference type="STRING" id="196164.gene:10741002"/>
<dbReference type="InterPro" id="IPR036652">
    <property type="entry name" value="YjeF_N_dom_sf"/>
</dbReference>
<evidence type="ECO:0000259" key="13">
    <source>
        <dbReference type="PROSITE" id="PS51383"/>
    </source>
</evidence>
<feature type="domain" description="YjeF N-terminal" evidence="14">
    <location>
        <begin position="24"/>
        <end position="265"/>
    </location>
</feature>
<dbReference type="SUPFAM" id="SSF64153">
    <property type="entry name" value="YjeF N-terminal domain-like"/>
    <property type="match status" value="1"/>
</dbReference>
<keyword evidence="16" id="KW-1185">Reference proteome</keyword>
<keyword evidence="8 12" id="KW-0456">Lyase</keyword>
<name>Q8FS06_COREF</name>
<dbReference type="Proteomes" id="UP000001409">
    <property type="component" value="Chromosome"/>
</dbReference>
<evidence type="ECO:0000256" key="8">
    <source>
        <dbReference type="ARBA" id="ARBA00023239"/>
    </source>
</evidence>
<comment type="cofactor">
    <cofactor evidence="12">
        <name>Mg(2+)</name>
        <dbReference type="ChEBI" id="CHEBI:18420"/>
    </cofactor>
</comment>
<feature type="binding site" evidence="12">
    <location>
        <position position="350"/>
    </location>
    <ligand>
        <name>(6S)-NADPHX</name>
        <dbReference type="ChEBI" id="CHEBI:64076"/>
    </ligand>
</feature>
<dbReference type="EC" id="4.2.1.136" evidence="12"/>
<feature type="binding site" evidence="12">
    <location>
        <position position="405"/>
    </location>
    <ligand>
        <name>(6S)-NADPHX</name>
        <dbReference type="ChEBI" id="CHEBI:64076"/>
    </ligand>
</feature>
<dbReference type="Pfam" id="PF01256">
    <property type="entry name" value="Carb_kinase"/>
    <property type="match status" value="1"/>
</dbReference>
<comment type="similarity">
    <text evidence="3">In the C-terminal section; belongs to the NnrD/CARKD family.</text>
</comment>
<evidence type="ECO:0000256" key="1">
    <source>
        <dbReference type="ARBA" id="ARBA00001958"/>
    </source>
</evidence>
<dbReference type="InterPro" id="IPR004443">
    <property type="entry name" value="YjeF_N_dom"/>
</dbReference>
<comment type="catalytic activity">
    <reaction evidence="10 12">
        <text>(6S)-NADHX + ADP = AMP + phosphate + NADH + H(+)</text>
        <dbReference type="Rhea" id="RHEA:32223"/>
        <dbReference type="ChEBI" id="CHEBI:15378"/>
        <dbReference type="ChEBI" id="CHEBI:43474"/>
        <dbReference type="ChEBI" id="CHEBI:57945"/>
        <dbReference type="ChEBI" id="CHEBI:64074"/>
        <dbReference type="ChEBI" id="CHEBI:456215"/>
        <dbReference type="ChEBI" id="CHEBI:456216"/>
        <dbReference type="EC" id="4.2.1.136"/>
    </reaction>
</comment>
<dbReference type="GO" id="GO:0052856">
    <property type="term" value="F:NAD(P)HX epimerase activity"/>
    <property type="evidence" value="ECO:0007669"/>
    <property type="project" value="TreeGrafter"/>
</dbReference>
<dbReference type="AlphaFoldDB" id="Q8FS06"/>
<dbReference type="HAMAP" id="MF_01965">
    <property type="entry name" value="NADHX_dehydratase"/>
    <property type="match status" value="1"/>
</dbReference>
<comment type="cofactor">
    <cofactor evidence="1">
        <name>K(+)</name>
        <dbReference type="ChEBI" id="CHEBI:29103"/>
    </cofactor>
</comment>
<comment type="similarity">
    <text evidence="12">Belongs to the NnrD/CARKD family.</text>
</comment>
<feature type="binding site" evidence="12">
    <location>
        <position position="529"/>
    </location>
    <ligand>
        <name>AMP</name>
        <dbReference type="ChEBI" id="CHEBI:456215"/>
    </ligand>
</feature>
<dbReference type="Pfam" id="PF03853">
    <property type="entry name" value="YjeF_N"/>
    <property type="match status" value="1"/>
</dbReference>
<evidence type="ECO:0000313" key="16">
    <source>
        <dbReference type="Proteomes" id="UP000001409"/>
    </source>
</evidence>
<dbReference type="PANTHER" id="PTHR12592">
    <property type="entry name" value="ATP-DEPENDENT (S)-NAD(P)H-HYDRATE DEHYDRATASE FAMILY MEMBER"/>
    <property type="match status" value="1"/>
</dbReference>
<feature type="binding site" evidence="12">
    <location>
        <position position="530"/>
    </location>
    <ligand>
        <name>(6S)-NADPHX</name>
        <dbReference type="ChEBI" id="CHEBI:64076"/>
    </ligand>
</feature>
<dbReference type="PROSITE" id="PS51385">
    <property type="entry name" value="YJEF_N"/>
    <property type="match status" value="1"/>
</dbReference>
<keyword evidence="7 12" id="KW-0520">NAD</keyword>
<dbReference type="eggNOG" id="COG0063">
    <property type="taxonomic scope" value="Bacteria"/>
</dbReference>
<evidence type="ECO:0000256" key="7">
    <source>
        <dbReference type="ARBA" id="ARBA00023027"/>
    </source>
</evidence>
<protein>
    <recommendedName>
        <fullName evidence="12">ADP-dependent (S)-NAD(P)H-hydrate dehydratase</fullName>
        <ecNumber evidence="12">4.2.1.136</ecNumber>
    </recommendedName>
    <alternativeName>
        <fullName evidence="12">ADP-dependent NAD(P)HX dehydratase</fullName>
    </alternativeName>
</protein>
<dbReference type="GO" id="GO:0005524">
    <property type="term" value="F:ATP binding"/>
    <property type="evidence" value="ECO:0007669"/>
    <property type="project" value="UniProtKB-KW"/>
</dbReference>
<evidence type="ECO:0000256" key="3">
    <source>
        <dbReference type="ARBA" id="ARBA00009524"/>
    </source>
</evidence>
<dbReference type="PROSITE" id="PS51383">
    <property type="entry name" value="YJEF_C_3"/>
    <property type="match status" value="1"/>
</dbReference>